<feature type="region of interest" description="Disordered" evidence="2">
    <location>
        <begin position="182"/>
        <end position="212"/>
    </location>
</feature>
<dbReference type="RefSeq" id="WP_344655252.1">
    <property type="nucleotide sequence ID" value="NZ_BAAAQM010000002.1"/>
</dbReference>
<sequence>MDFAEWVVSGLDQLRSGQLPGGNALYQAVSAGLDGSPALDAYMNGGDAAARAGLVQAIAQALTANPGLEQQLRQAAEAAQNAQNAQNTEAAQNAQILQNEQGGQTAGAGAAGTPFFKTTNGMLAIVAAAVVVVGGGIGLGVGLSGDGSSGLADVLKGTWKCQGVEGAAGSITIGDNTWSVGSDKGTWKQDGSKATVSNSAHPGDDIAATGLPSGAGPIDVTVGSAAHPDPADSVHIKGSVSAHKLSLTVQLSEGGVSPSITCTK</sequence>
<gene>
    <name evidence="3" type="ORF">GCM10009838_05140</name>
</gene>
<proteinExistence type="predicted"/>
<evidence type="ECO:0000313" key="4">
    <source>
        <dbReference type="Proteomes" id="UP001499854"/>
    </source>
</evidence>
<dbReference type="EMBL" id="BAAAQM010000002">
    <property type="protein sequence ID" value="GAA1952923.1"/>
    <property type="molecule type" value="Genomic_DNA"/>
</dbReference>
<comment type="caution">
    <text evidence="3">The sequence shown here is derived from an EMBL/GenBank/DDBJ whole genome shotgun (WGS) entry which is preliminary data.</text>
</comment>
<evidence type="ECO:0000256" key="2">
    <source>
        <dbReference type="SAM" id="MobiDB-lite"/>
    </source>
</evidence>
<name>A0ABP5BXL0_9ACTN</name>
<accession>A0ABP5BXL0</accession>
<reference evidence="4" key="1">
    <citation type="journal article" date="2019" name="Int. J. Syst. Evol. Microbiol.">
        <title>The Global Catalogue of Microorganisms (GCM) 10K type strain sequencing project: providing services to taxonomists for standard genome sequencing and annotation.</title>
        <authorList>
            <consortium name="The Broad Institute Genomics Platform"/>
            <consortium name="The Broad Institute Genome Sequencing Center for Infectious Disease"/>
            <person name="Wu L."/>
            <person name="Ma J."/>
        </authorList>
    </citation>
    <scope>NUCLEOTIDE SEQUENCE [LARGE SCALE GENOMIC DNA]</scope>
    <source>
        <strain evidence="4">JCM 16013</strain>
    </source>
</reference>
<dbReference type="Proteomes" id="UP001499854">
    <property type="component" value="Unassembled WGS sequence"/>
</dbReference>
<keyword evidence="4" id="KW-1185">Reference proteome</keyword>
<evidence type="ECO:0000313" key="3">
    <source>
        <dbReference type="EMBL" id="GAA1952923.1"/>
    </source>
</evidence>
<feature type="coiled-coil region" evidence="1">
    <location>
        <begin position="65"/>
        <end position="95"/>
    </location>
</feature>
<protein>
    <submittedName>
        <fullName evidence="3">Uncharacterized protein</fullName>
    </submittedName>
</protein>
<evidence type="ECO:0000256" key="1">
    <source>
        <dbReference type="SAM" id="Coils"/>
    </source>
</evidence>
<organism evidence="3 4">
    <name type="scientific">Catenulispora subtropica</name>
    <dbReference type="NCBI Taxonomy" id="450798"/>
    <lineage>
        <taxon>Bacteria</taxon>
        <taxon>Bacillati</taxon>
        <taxon>Actinomycetota</taxon>
        <taxon>Actinomycetes</taxon>
        <taxon>Catenulisporales</taxon>
        <taxon>Catenulisporaceae</taxon>
        <taxon>Catenulispora</taxon>
    </lineage>
</organism>
<keyword evidence="1" id="KW-0175">Coiled coil</keyword>